<proteinExistence type="predicted"/>
<keyword evidence="1" id="KW-0732">Signal</keyword>
<reference evidence="2" key="1">
    <citation type="submission" date="2023-03" db="EMBL/GenBank/DDBJ databases">
        <title>Massive genome expansion in bonnet fungi (Mycena s.s.) driven by repeated elements and novel gene families across ecological guilds.</title>
        <authorList>
            <consortium name="Lawrence Berkeley National Laboratory"/>
            <person name="Harder C.B."/>
            <person name="Miyauchi S."/>
            <person name="Viragh M."/>
            <person name="Kuo A."/>
            <person name="Thoen E."/>
            <person name="Andreopoulos B."/>
            <person name="Lu D."/>
            <person name="Skrede I."/>
            <person name="Drula E."/>
            <person name="Henrissat B."/>
            <person name="Morin E."/>
            <person name="Kohler A."/>
            <person name="Barry K."/>
            <person name="LaButti K."/>
            <person name="Morin E."/>
            <person name="Salamov A."/>
            <person name="Lipzen A."/>
            <person name="Mereny Z."/>
            <person name="Hegedus B."/>
            <person name="Baldrian P."/>
            <person name="Stursova M."/>
            <person name="Weitz H."/>
            <person name="Taylor A."/>
            <person name="Grigoriev I.V."/>
            <person name="Nagy L.G."/>
            <person name="Martin F."/>
            <person name="Kauserud H."/>
        </authorList>
    </citation>
    <scope>NUCLEOTIDE SEQUENCE</scope>
    <source>
        <strain evidence="2">CBHHK002</strain>
    </source>
</reference>
<sequence>MATPAFWLVKAGLVSLFESGLLRIVETSLRGANNRELAQKPHEPHATFGHCAKLPGFAGFAGSFCGFIALSGLCDTVLCSYLVDARPGERFLHPSLRLHSVAVGMHFFHSLGLASHPGYLSTDLVSH</sequence>
<name>A0AAD7F1C6_9AGAR</name>
<feature type="signal peptide" evidence="1">
    <location>
        <begin position="1"/>
        <end position="19"/>
    </location>
</feature>
<accession>A0AAD7F1C6</accession>
<evidence type="ECO:0000256" key="1">
    <source>
        <dbReference type="SAM" id="SignalP"/>
    </source>
</evidence>
<feature type="chain" id="PRO_5042267517" evidence="1">
    <location>
        <begin position="20"/>
        <end position="127"/>
    </location>
</feature>
<dbReference type="EMBL" id="JARIHO010000005">
    <property type="protein sequence ID" value="KAJ7360700.1"/>
    <property type="molecule type" value="Genomic_DNA"/>
</dbReference>
<protein>
    <submittedName>
        <fullName evidence="2">Uncharacterized protein</fullName>
    </submittedName>
</protein>
<gene>
    <name evidence="2" type="ORF">DFH08DRAFT_358552</name>
</gene>
<comment type="caution">
    <text evidence="2">The sequence shown here is derived from an EMBL/GenBank/DDBJ whole genome shotgun (WGS) entry which is preliminary data.</text>
</comment>
<dbReference type="AlphaFoldDB" id="A0AAD7F1C6"/>
<dbReference type="Proteomes" id="UP001218218">
    <property type="component" value="Unassembled WGS sequence"/>
</dbReference>
<evidence type="ECO:0000313" key="3">
    <source>
        <dbReference type="Proteomes" id="UP001218218"/>
    </source>
</evidence>
<evidence type="ECO:0000313" key="2">
    <source>
        <dbReference type="EMBL" id="KAJ7360700.1"/>
    </source>
</evidence>
<keyword evidence="3" id="KW-1185">Reference proteome</keyword>
<organism evidence="2 3">
    <name type="scientific">Mycena albidolilacea</name>
    <dbReference type="NCBI Taxonomy" id="1033008"/>
    <lineage>
        <taxon>Eukaryota</taxon>
        <taxon>Fungi</taxon>
        <taxon>Dikarya</taxon>
        <taxon>Basidiomycota</taxon>
        <taxon>Agaricomycotina</taxon>
        <taxon>Agaricomycetes</taxon>
        <taxon>Agaricomycetidae</taxon>
        <taxon>Agaricales</taxon>
        <taxon>Marasmiineae</taxon>
        <taxon>Mycenaceae</taxon>
        <taxon>Mycena</taxon>
    </lineage>
</organism>